<dbReference type="SUPFAM" id="SSF54427">
    <property type="entry name" value="NTF2-like"/>
    <property type="match status" value="2"/>
</dbReference>
<dbReference type="Proteomes" id="UP000321080">
    <property type="component" value="Unassembled WGS sequence"/>
</dbReference>
<dbReference type="EMBL" id="VRKQ01000008">
    <property type="protein sequence ID" value="TXG39445.1"/>
    <property type="molecule type" value="Genomic_DNA"/>
</dbReference>
<dbReference type="RefSeq" id="WP_147767015.1">
    <property type="nucleotide sequence ID" value="NZ_VRKQ01000008.1"/>
</dbReference>
<organism evidence="1 2">
    <name type="scientific">Seonamhaeicola maritimus</name>
    <dbReference type="NCBI Taxonomy" id="2591822"/>
    <lineage>
        <taxon>Bacteria</taxon>
        <taxon>Pseudomonadati</taxon>
        <taxon>Bacteroidota</taxon>
        <taxon>Flavobacteriia</taxon>
        <taxon>Flavobacteriales</taxon>
        <taxon>Flavobacteriaceae</taxon>
    </lineage>
</organism>
<dbReference type="InterPro" id="IPR032710">
    <property type="entry name" value="NTF2-like_dom_sf"/>
</dbReference>
<reference evidence="1 2" key="1">
    <citation type="submission" date="2019-08" db="EMBL/GenBank/DDBJ databases">
        <title>Seonamhaeicola sediminis sp. nov., isolated from marine sediment.</title>
        <authorList>
            <person name="Cao W.R."/>
        </authorList>
    </citation>
    <scope>NUCLEOTIDE SEQUENCE [LARGE SCALE GENOMIC DNA]</scope>
    <source>
        <strain evidence="1 2">1505</strain>
    </source>
</reference>
<proteinExistence type="predicted"/>
<dbReference type="AlphaFoldDB" id="A0A5C7GME6"/>
<comment type="caution">
    <text evidence="1">The sequence shown here is derived from an EMBL/GenBank/DDBJ whole genome shotgun (WGS) entry which is preliminary data.</text>
</comment>
<accession>A0A5C7GME6</accession>
<name>A0A5C7GME6_9FLAO</name>
<gene>
    <name evidence="1" type="ORF">FUA22_06115</name>
</gene>
<sequence>MKKHVIIIMLLSVAVVYSQKKKNGTVYNEHPAIVAVEAMQQADIAGDVDKVASYLSDDFKSISGTTRNKDAKGTNKEDFLKWVENKQKWVSYASLTRHGEAYPDAIEYKEGGKVWVQTWTYLRGMHNETGVKIEMPLHNLYRLNDDNKIELAINYNYPIGTDIRDAFVTRTNGVLFNQHKNINTVRKMMGALEHGDVERGFSDFTEDATFRNLDMPIGKSHTLEEEKAAFSGLLEHWEIESIDVVGYPDYLEYEIGNGKVVQSWWKLRLKSKKDGKKVVLPIHLVNDFNDEGKMTQEMGYFTTNALKQ</sequence>
<evidence type="ECO:0000313" key="1">
    <source>
        <dbReference type="EMBL" id="TXG39445.1"/>
    </source>
</evidence>
<dbReference type="Gene3D" id="3.10.450.50">
    <property type="match status" value="2"/>
</dbReference>
<dbReference type="OrthoDB" id="793359at2"/>
<keyword evidence="2" id="KW-1185">Reference proteome</keyword>
<protein>
    <submittedName>
        <fullName evidence="1">Nuclear transport factor 2 family protein</fullName>
    </submittedName>
</protein>
<evidence type="ECO:0000313" key="2">
    <source>
        <dbReference type="Proteomes" id="UP000321080"/>
    </source>
</evidence>